<gene>
    <name evidence="3" type="ORF">OJ254_03180</name>
</gene>
<keyword evidence="2" id="KW-0472">Membrane</keyword>
<dbReference type="Proteomes" id="UP001164959">
    <property type="component" value="Chromosome"/>
</dbReference>
<evidence type="ECO:0000256" key="2">
    <source>
        <dbReference type="SAM" id="Phobius"/>
    </source>
</evidence>
<dbReference type="InterPro" id="IPR052524">
    <property type="entry name" value="MFS_Cyanate_Porter"/>
</dbReference>
<organism evidence="3 4">
    <name type="scientific">Streptomyces endophytica</name>
    <dbReference type="NCBI Taxonomy" id="2991496"/>
    <lineage>
        <taxon>Bacteria</taxon>
        <taxon>Bacillati</taxon>
        <taxon>Actinomycetota</taxon>
        <taxon>Actinomycetes</taxon>
        <taxon>Kitasatosporales</taxon>
        <taxon>Streptomycetaceae</taxon>
        <taxon>Streptomyces</taxon>
    </lineage>
</organism>
<dbReference type="EMBL" id="CP110636">
    <property type="protein sequence ID" value="UZJ29653.1"/>
    <property type="molecule type" value="Genomic_DNA"/>
</dbReference>
<evidence type="ECO:0008006" key="5">
    <source>
        <dbReference type="Google" id="ProtNLM"/>
    </source>
</evidence>
<dbReference type="Gene3D" id="1.20.1250.20">
    <property type="entry name" value="MFS general substrate transporter like domains"/>
    <property type="match status" value="1"/>
</dbReference>
<protein>
    <recommendedName>
        <fullName evidence="5">MFS transporter</fullName>
    </recommendedName>
</protein>
<keyword evidence="4" id="KW-1185">Reference proteome</keyword>
<feature type="transmembrane region" description="Helical" evidence="2">
    <location>
        <begin position="32"/>
        <end position="54"/>
    </location>
</feature>
<name>A0ABY6P776_9ACTN</name>
<evidence type="ECO:0000313" key="4">
    <source>
        <dbReference type="Proteomes" id="UP001164959"/>
    </source>
</evidence>
<evidence type="ECO:0000313" key="3">
    <source>
        <dbReference type="EMBL" id="UZJ29653.1"/>
    </source>
</evidence>
<keyword evidence="2" id="KW-0812">Transmembrane</keyword>
<reference evidence="3" key="1">
    <citation type="submission" date="2022-11" db="EMBL/GenBank/DDBJ databases">
        <title>Identification and genomic analyses of a novel endophytic actinobacterium Streptomyces endophytica sp. nov. with potential for biocontrol of Yam anthracnose.</title>
        <authorList>
            <person name="Huang X."/>
        </authorList>
    </citation>
    <scope>NUCLEOTIDE SEQUENCE</scope>
    <source>
        <strain evidence="3">HNM0140</strain>
    </source>
</reference>
<feature type="transmembrane region" description="Helical" evidence="2">
    <location>
        <begin position="98"/>
        <end position="115"/>
    </location>
</feature>
<dbReference type="InterPro" id="IPR036259">
    <property type="entry name" value="MFS_trans_sf"/>
</dbReference>
<keyword evidence="2" id="KW-1133">Transmembrane helix</keyword>
<dbReference type="RefSeq" id="WP_265361157.1">
    <property type="nucleotide sequence ID" value="NZ_CP110636.1"/>
</dbReference>
<accession>A0ABY6P776</accession>
<dbReference type="PANTHER" id="PTHR23523:SF2">
    <property type="entry name" value="2-NITROIMIDAZOLE TRANSPORTER"/>
    <property type="match status" value="1"/>
</dbReference>
<feature type="region of interest" description="Disordered" evidence="1">
    <location>
        <begin position="1"/>
        <end position="25"/>
    </location>
</feature>
<feature type="transmembrane region" description="Helical" evidence="2">
    <location>
        <begin position="121"/>
        <end position="139"/>
    </location>
</feature>
<sequence length="141" mass="14025">MTTDRTATRTAPAPPAPPAAGPGATGRRALHLGAGVVLLALNLRPALVAVSPLAGTIRDDSGMSAAATSLLTALPLLCFGLLAPVAPRLGRRFGMERSLLGTMALICLGTALRLLDSVVALFAGTVVIGAGIAVANVLLPA</sequence>
<feature type="transmembrane region" description="Helical" evidence="2">
    <location>
        <begin position="66"/>
        <end position="86"/>
    </location>
</feature>
<proteinExistence type="predicted"/>
<dbReference type="PANTHER" id="PTHR23523">
    <property type="match status" value="1"/>
</dbReference>
<evidence type="ECO:0000256" key="1">
    <source>
        <dbReference type="SAM" id="MobiDB-lite"/>
    </source>
</evidence>
<dbReference type="SUPFAM" id="SSF103473">
    <property type="entry name" value="MFS general substrate transporter"/>
    <property type="match status" value="1"/>
</dbReference>